<dbReference type="GO" id="GO:0004659">
    <property type="term" value="F:prenyltransferase activity"/>
    <property type="evidence" value="ECO:0007669"/>
    <property type="project" value="InterPro"/>
</dbReference>
<gene>
    <name evidence="12" type="ORF">GGX14DRAFT_502148</name>
</gene>
<evidence type="ECO:0000256" key="2">
    <source>
        <dbReference type="ARBA" id="ARBA00006706"/>
    </source>
</evidence>
<keyword evidence="11" id="KW-0808">Transferase</keyword>
<dbReference type="Proteomes" id="UP001219525">
    <property type="component" value="Unassembled WGS sequence"/>
</dbReference>
<dbReference type="SFLD" id="SFLDS00005">
    <property type="entry name" value="Isoprenoid_Synthase_Type_I"/>
    <property type="match status" value="1"/>
</dbReference>
<protein>
    <recommendedName>
        <fullName evidence="9">(2E,6E)-farnesyl diphosphate synthase</fullName>
    </recommendedName>
    <alternativeName>
        <fullName evidence="8">Dimethylallyltranstransferase</fullName>
    </alternativeName>
    <alternativeName>
        <fullName evidence="7">Farnesyl diphosphate synthase</fullName>
    </alternativeName>
    <alternativeName>
        <fullName evidence="5">Farnesyltranstransferase</fullName>
    </alternativeName>
    <alternativeName>
        <fullName evidence="10">Geranylgeranyl diphosphate synthase</fullName>
    </alternativeName>
    <alternativeName>
        <fullName evidence="6">Geranyltranstransferase</fullName>
    </alternativeName>
</protein>
<dbReference type="InterPro" id="IPR008949">
    <property type="entry name" value="Isoprenoid_synthase_dom_sf"/>
</dbReference>
<dbReference type="SUPFAM" id="SSF48576">
    <property type="entry name" value="Terpenoid synthases"/>
    <property type="match status" value="1"/>
</dbReference>
<evidence type="ECO:0000256" key="7">
    <source>
        <dbReference type="ARBA" id="ARBA00032424"/>
    </source>
</evidence>
<dbReference type="GO" id="GO:0008299">
    <property type="term" value="P:isoprenoid biosynthetic process"/>
    <property type="evidence" value="ECO:0007669"/>
    <property type="project" value="InterPro"/>
</dbReference>
<evidence type="ECO:0000256" key="10">
    <source>
        <dbReference type="ARBA" id="ARBA00033096"/>
    </source>
</evidence>
<keyword evidence="4" id="KW-0460">Magnesium</keyword>
<evidence type="ECO:0000256" key="4">
    <source>
        <dbReference type="ARBA" id="ARBA00022842"/>
    </source>
</evidence>
<reference evidence="12" key="1">
    <citation type="submission" date="2023-03" db="EMBL/GenBank/DDBJ databases">
        <title>Massive genome expansion in bonnet fungi (Mycena s.s.) driven by repeated elements and novel gene families across ecological guilds.</title>
        <authorList>
            <consortium name="Lawrence Berkeley National Laboratory"/>
            <person name="Harder C.B."/>
            <person name="Miyauchi S."/>
            <person name="Viragh M."/>
            <person name="Kuo A."/>
            <person name="Thoen E."/>
            <person name="Andreopoulos B."/>
            <person name="Lu D."/>
            <person name="Skrede I."/>
            <person name="Drula E."/>
            <person name="Henrissat B."/>
            <person name="Morin E."/>
            <person name="Kohler A."/>
            <person name="Barry K."/>
            <person name="LaButti K."/>
            <person name="Morin E."/>
            <person name="Salamov A."/>
            <person name="Lipzen A."/>
            <person name="Mereny Z."/>
            <person name="Hegedus B."/>
            <person name="Baldrian P."/>
            <person name="Stursova M."/>
            <person name="Weitz H."/>
            <person name="Taylor A."/>
            <person name="Grigoriev I.V."/>
            <person name="Nagy L.G."/>
            <person name="Martin F."/>
            <person name="Kauserud H."/>
        </authorList>
    </citation>
    <scope>NUCLEOTIDE SEQUENCE</scope>
    <source>
        <strain evidence="12">9144</strain>
    </source>
</reference>
<organism evidence="12 13">
    <name type="scientific">Mycena pura</name>
    <dbReference type="NCBI Taxonomy" id="153505"/>
    <lineage>
        <taxon>Eukaryota</taxon>
        <taxon>Fungi</taxon>
        <taxon>Dikarya</taxon>
        <taxon>Basidiomycota</taxon>
        <taxon>Agaricomycotina</taxon>
        <taxon>Agaricomycetes</taxon>
        <taxon>Agaricomycetidae</taxon>
        <taxon>Agaricales</taxon>
        <taxon>Marasmiineae</taxon>
        <taxon>Mycenaceae</taxon>
        <taxon>Mycena</taxon>
    </lineage>
</organism>
<dbReference type="PROSITE" id="PS00723">
    <property type="entry name" value="POLYPRENYL_SYNTHASE_1"/>
    <property type="match status" value="1"/>
</dbReference>
<sequence length="321" mass="36247">MVFYDDILPQLATPSIWSSDNESEVLKPFTYLTSNPGKDILYRFIEAFNAWMDVAPEARATISKAVNMLHNASLMIDDIEDGSDLRRGNPVAHSVFGIARTINAANYVYFLAQTEILGLQNSRLPDKDLIAIFTEELVSLHRGQGLDIFWRESLRCPTEEEYVHMVNDKTSGLLRITIRLMMACATRNVDANYVPLMNLIGIFYQIRDDLLNLQSPLYSNTKGFAELEDLTEGKFSFPIVHGVRADQSDTRILDILKQRPTTPTLKFPVVEYLKTKTRSFEYTLGVLEKLENQARAEIARLGGNVGLERIIDALHVDGATL</sequence>
<dbReference type="GO" id="GO:0046872">
    <property type="term" value="F:metal ion binding"/>
    <property type="evidence" value="ECO:0007669"/>
    <property type="project" value="UniProtKB-KW"/>
</dbReference>
<dbReference type="PANTHER" id="PTHR12001">
    <property type="entry name" value="GERANYLGERANYL PYROPHOSPHATE SYNTHASE"/>
    <property type="match status" value="1"/>
</dbReference>
<comment type="cofactor">
    <cofactor evidence="1">
        <name>Mg(2+)</name>
        <dbReference type="ChEBI" id="CHEBI:18420"/>
    </cofactor>
</comment>
<evidence type="ECO:0000256" key="8">
    <source>
        <dbReference type="ARBA" id="ARBA00032448"/>
    </source>
</evidence>
<name>A0AAD6V3W6_9AGAR</name>
<accession>A0AAD6V3W6</accession>
<dbReference type="EMBL" id="JARJCW010000057">
    <property type="protein sequence ID" value="KAJ7201877.1"/>
    <property type="molecule type" value="Genomic_DNA"/>
</dbReference>
<evidence type="ECO:0000256" key="3">
    <source>
        <dbReference type="ARBA" id="ARBA00022723"/>
    </source>
</evidence>
<proteinExistence type="inferred from homology"/>
<evidence type="ECO:0000313" key="12">
    <source>
        <dbReference type="EMBL" id="KAJ7201877.1"/>
    </source>
</evidence>
<comment type="caution">
    <text evidence="12">The sequence shown here is derived from an EMBL/GenBank/DDBJ whole genome shotgun (WGS) entry which is preliminary data.</text>
</comment>
<keyword evidence="3" id="KW-0479">Metal-binding</keyword>
<evidence type="ECO:0000256" key="9">
    <source>
        <dbReference type="ARBA" id="ARBA00032873"/>
    </source>
</evidence>
<dbReference type="InterPro" id="IPR033749">
    <property type="entry name" value="Polyprenyl_synt_CS"/>
</dbReference>
<evidence type="ECO:0000256" key="11">
    <source>
        <dbReference type="RuleBase" id="RU004466"/>
    </source>
</evidence>
<dbReference type="AlphaFoldDB" id="A0AAD6V3W6"/>
<dbReference type="PROSITE" id="PS00444">
    <property type="entry name" value="POLYPRENYL_SYNTHASE_2"/>
    <property type="match status" value="1"/>
</dbReference>
<dbReference type="InterPro" id="IPR000092">
    <property type="entry name" value="Polyprenyl_synt"/>
</dbReference>
<dbReference type="CDD" id="cd00685">
    <property type="entry name" value="Trans_IPPS_HT"/>
    <property type="match status" value="1"/>
</dbReference>
<evidence type="ECO:0000256" key="5">
    <source>
        <dbReference type="ARBA" id="ARBA00032052"/>
    </source>
</evidence>
<evidence type="ECO:0000313" key="13">
    <source>
        <dbReference type="Proteomes" id="UP001219525"/>
    </source>
</evidence>
<dbReference type="Gene3D" id="1.10.600.10">
    <property type="entry name" value="Farnesyl Diphosphate Synthase"/>
    <property type="match status" value="1"/>
</dbReference>
<dbReference type="PANTHER" id="PTHR12001:SF44">
    <property type="entry name" value="GERANYLGERANYL PYROPHOSPHATE SYNTHASE"/>
    <property type="match status" value="1"/>
</dbReference>
<evidence type="ECO:0000256" key="6">
    <source>
        <dbReference type="ARBA" id="ARBA00032380"/>
    </source>
</evidence>
<keyword evidence="13" id="KW-1185">Reference proteome</keyword>
<feature type="non-terminal residue" evidence="12">
    <location>
        <position position="321"/>
    </location>
</feature>
<evidence type="ECO:0000256" key="1">
    <source>
        <dbReference type="ARBA" id="ARBA00001946"/>
    </source>
</evidence>
<dbReference type="Pfam" id="PF00348">
    <property type="entry name" value="polyprenyl_synt"/>
    <property type="match status" value="1"/>
</dbReference>
<comment type="similarity">
    <text evidence="2 11">Belongs to the FPP/GGPP synthase family.</text>
</comment>